<dbReference type="Proteomes" id="UP000807306">
    <property type="component" value="Unassembled WGS sequence"/>
</dbReference>
<sequence length="614" mass="69676">MALNETLQAAHVLAHPKSLVSSRPKPGTIGALPNEILRIIFEYVYILAYESEKKDMDMDPTRLRWSPYYVFVICKTWRKVAQSLPLYAQRVMIHVDEPLSIFELEEKINMTKPRRLKVFVVRRAYPSTPASFNEVDQLADRDIKGILPFDYSEKLIIQDLMPILARHVARFQVLVFDLELRSSLPCISHFSGYAAKLQTLRVKSRKNDSTNTDPLLKPNTNIFRTTDLRFLDLDGAIFVRALHIPEWRTSLKTLAQKDLSISNLFAGEYGDFDFYDLVQSLSNENIGHIAKLKLSNIYLRTRRCHDLGNVTINISELEFYGLGYNILAGFFAATEDAIRPNYITIFDCDLTPPAVSVQTVYYYFSSFRLTLKDIDADTSAQDISSFVRNWDGFSLCFERCQNVDDSVFKVMTTVDPTHYEPDAFYVPSCREIAMSPFANITVQTVKDLIVARAQLAQRHSPVGERPSDMFLPMHALWFTGAGPQMSEEDKEWFKAQKLNGFAWYPPKPQQDAQAGQADFNDDGIPFSFLTALPGTAIPVAQTQVDEKSNRFLVTTTHARAVNVNSTTIVNSTTAPPSKEAPRASTHLEGRESPLVEDDYGNMSADDMARFLDWD</sequence>
<dbReference type="EMBL" id="MU157839">
    <property type="protein sequence ID" value="KAF9530563.1"/>
    <property type="molecule type" value="Genomic_DNA"/>
</dbReference>
<reference evidence="2" key="1">
    <citation type="submission" date="2020-11" db="EMBL/GenBank/DDBJ databases">
        <authorList>
            <consortium name="DOE Joint Genome Institute"/>
            <person name="Ahrendt S."/>
            <person name="Riley R."/>
            <person name="Andreopoulos W."/>
            <person name="Labutti K."/>
            <person name="Pangilinan J."/>
            <person name="Ruiz-Duenas F.J."/>
            <person name="Barrasa J.M."/>
            <person name="Sanchez-Garcia M."/>
            <person name="Camarero S."/>
            <person name="Miyauchi S."/>
            <person name="Serrano A."/>
            <person name="Linde D."/>
            <person name="Babiker R."/>
            <person name="Drula E."/>
            <person name="Ayuso-Fernandez I."/>
            <person name="Pacheco R."/>
            <person name="Padilla G."/>
            <person name="Ferreira P."/>
            <person name="Barriuso J."/>
            <person name="Kellner H."/>
            <person name="Castanera R."/>
            <person name="Alfaro M."/>
            <person name="Ramirez L."/>
            <person name="Pisabarro A.G."/>
            <person name="Kuo A."/>
            <person name="Tritt A."/>
            <person name="Lipzen A."/>
            <person name="He G."/>
            <person name="Yan M."/>
            <person name="Ng V."/>
            <person name="Cullen D."/>
            <person name="Martin F."/>
            <person name="Rosso M.-N."/>
            <person name="Henrissat B."/>
            <person name="Hibbett D."/>
            <person name="Martinez A.T."/>
            <person name="Grigoriev I.V."/>
        </authorList>
    </citation>
    <scope>NUCLEOTIDE SEQUENCE</scope>
    <source>
        <strain evidence="2">CBS 506.95</strain>
    </source>
</reference>
<evidence type="ECO:0000256" key="1">
    <source>
        <dbReference type="SAM" id="MobiDB-lite"/>
    </source>
</evidence>
<dbReference type="OrthoDB" id="3048627at2759"/>
<gene>
    <name evidence="2" type="ORF">CPB83DRAFT_850550</name>
</gene>
<feature type="compositionally biased region" description="Basic and acidic residues" evidence="1">
    <location>
        <begin position="579"/>
        <end position="593"/>
    </location>
</feature>
<comment type="caution">
    <text evidence="2">The sequence shown here is derived from an EMBL/GenBank/DDBJ whole genome shotgun (WGS) entry which is preliminary data.</text>
</comment>
<keyword evidence="3" id="KW-1185">Reference proteome</keyword>
<evidence type="ECO:0000313" key="2">
    <source>
        <dbReference type="EMBL" id="KAF9530563.1"/>
    </source>
</evidence>
<protein>
    <recommendedName>
        <fullName evidence="4">F-box domain-containing protein</fullName>
    </recommendedName>
</protein>
<name>A0A9P6EKK8_9AGAR</name>
<evidence type="ECO:0008006" key="4">
    <source>
        <dbReference type="Google" id="ProtNLM"/>
    </source>
</evidence>
<accession>A0A9P6EKK8</accession>
<organism evidence="2 3">
    <name type="scientific">Crepidotus variabilis</name>
    <dbReference type="NCBI Taxonomy" id="179855"/>
    <lineage>
        <taxon>Eukaryota</taxon>
        <taxon>Fungi</taxon>
        <taxon>Dikarya</taxon>
        <taxon>Basidiomycota</taxon>
        <taxon>Agaricomycotina</taxon>
        <taxon>Agaricomycetes</taxon>
        <taxon>Agaricomycetidae</taxon>
        <taxon>Agaricales</taxon>
        <taxon>Agaricineae</taxon>
        <taxon>Crepidotaceae</taxon>
        <taxon>Crepidotus</taxon>
    </lineage>
</organism>
<dbReference type="AlphaFoldDB" id="A0A9P6EKK8"/>
<feature type="region of interest" description="Disordered" evidence="1">
    <location>
        <begin position="569"/>
        <end position="601"/>
    </location>
</feature>
<evidence type="ECO:0000313" key="3">
    <source>
        <dbReference type="Proteomes" id="UP000807306"/>
    </source>
</evidence>
<proteinExistence type="predicted"/>